<proteinExistence type="predicted"/>
<organism evidence="8 9">
    <name type="scientific">Acaromyces ingoldii</name>
    <dbReference type="NCBI Taxonomy" id="215250"/>
    <lineage>
        <taxon>Eukaryota</taxon>
        <taxon>Fungi</taxon>
        <taxon>Dikarya</taxon>
        <taxon>Basidiomycota</taxon>
        <taxon>Ustilaginomycotina</taxon>
        <taxon>Exobasidiomycetes</taxon>
        <taxon>Exobasidiales</taxon>
        <taxon>Cryptobasidiaceae</taxon>
        <taxon>Acaromyces</taxon>
    </lineage>
</organism>
<feature type="region of interest" description="Disordered" evidence="6">
    <location>
        <begin position="493"/>
        <end position="512"/>
    </location>
</feature>
<dbReference type="InterPro" id="IPR001356">
    <property type="entry name" value="HD"/>
</dbReference>
<feature type="region of interest" description="Disordered" evidence="6">
    <location>
        <begin position="326"/>
        <end position="360"/>
    </location>
</feature>
<reference evidence="8 9" key="1">
    <citation type="journal article" date="2018" name="Mol. Biol. Evol.">
        <title>Broad Genomic Sampling Reveals a Smut Pathogenic Ancestry of the Fungal Clade Ustilaginomycotina.</title>
        <authorList>
            <person name="Kijpornyongpan T."/>
            <person name="Mondo S.J."/>
            <person name="Barry K."/>
            <person name="Sandor L."/>
            <person name="Lee J."/>
            <person name="Lipzen A."/>
            <person name="Pangilinan J."/>
            <person name="LaButti K."/>
            <person name="Hainaut M."/>
            <person name="Henrissat B."/>
            <person name="Grigoriev I.V."/>
            <person name="Spatafora J.W."/>
            <person name="Aime M.C."/>
        </authorList>
    </citation>
    <scope>NUCLEOTIDE SEQUENCE [LARGE SCALE GENOMIC DNA]</scope>
    <source>
        <strain evidence="8 9">MCA 4198</strain>
    </source>
</reference>
<feature type="compositionally biased region" description="Low complexity" evidence="6">
    <location>
        <begin position="425"/>
        <end position="441"/>
    </location>
</feature>
<evidence type="ECO:0000256" key="3">
    <source>
        <dbReference type="ARBA" id="ARBA00023242"/>
    </source>
</evidence>
<dbReference type="SUPFAM" id="SSF46689">
    <property type="entry name" value="Homeodomain-like"/>
    <property type="match status" value="1"/>
</dbReference>
<feature type="region of interest" description="Disordered" evidence="6">
    <location>
        <begin position="141"/>
        <end position="162"/>
    </location>
</feature>
<dbReference type="Proteomes" id="UP000245768">
    <property type="component" value="Unassembled WGS sequence"/>
</dbReference>
<feature type="domain" description="Homeobox" evidence="7">
    <location>
        <begin position="172"/>
        <end position="215"/>
    </location>
</feature>
<dbReference type="Gene3D" id="1.10.10.60">
    <property type="entry name" value="Homeodomain-like"/>
    <property type="match status" value="1"/>
</dbReference>
<gene>
    <name evidence="8" type="ORF">FA10DRAFT_296398</name>
</gene>
<name>A0A316YGH6_9BASI</name>
<feature type="region of interest" description="Disordered" evidence="6">
    <location>
        <begin position="403"/>
        <end position="441"/>
    </location>
</feature>
<feature type="compositionally biased region" description="Low complexity" evidence="6">
    <location>
        <begin position="141"/>
        <end position="157"/>
    </location>
</feature>
<dbReference type="AlphaFoldDB" id="A0A316YGH6"/>
<dbReference type="EMBL" id="KZ819639">
    <property type="protein sequence ID" value="PWN87708.1"/>
    <property type="molecule type" value="Genomic_DNA"/>
</dbReference>
<dbReference type="GO" id="GO:0003677">
    <property type="term" value="F:DNA binding"/>
    <property type="evidence" value="ECO:0007669"/>
    <property type="project" value="UniProtKB-UniRule"/>
</dbReference>
<accession>A0A316YGH6</accession>
<dbReference type="InParanoid" id="A0A316YGH6"/>
<feature type="region of interest" description="Disordered" evidence="6">
    <location>
        <begin position="206"/>
        <end position="304"/>
    </location>
</feature>
<feature type="compositionally biased region" description="Low complexity" evidence="6">
    <location>
        <begin position="291"/>
        <end position="304"/>
    </location>
</feature>
<feature type="compositionally biased region" description="Basic and acidic residues" evidence="6">
    <location>
        <begin position="341"/>
        <end position="353"/>
    </location>
</feature>
<keyword evidence="2 4" id="KW-0371">Homeobox</keyword>
<feature type="compositionally biased region" description="Basic residues" evidence="6">
    <location>
        <begin position="208"/>
        <end position="217"/>
    </location>
</feature>
<dbReference type="GeneID" id="37046414"/>
<dbReference type="GO" id="GO:0000981">
    <property type="term" value="F:DNA-binding transcription factor activity, RNA polymerase II-specific"/>
    <property type="evidence" value="ECO:0007669"/>
    <property type="project" value="InterPro"/>
</dbReference>
<evidence type="ECO:0000256" key="4">
    <source>
        <dbReference type="PROSITE-ProRule" id="PRU00108"/>
    </source>
</evidence>
<dbReference type="RefSeq" id="XP_025374906.1">
    <property type="nucleotide sequence ID" value="XM_025524498.1"/>
</dbReference>
<dbReference type="PROSITE" id="PS00027">
    <property type="entry name" value="HOMEOBOX_1"/>
    <property type="match status" value="1"/>
</dbReference>
<sequence>MPFSLCNFLEEVVRAASIFDDLPTSFQPQPSTSSNSGATFDLPHCDVRSFRSRLAQRSISSDASERLHNLYYRGLQQFRAEYVEKTAKLLQALPKQHEQSSAANIEVALTRVYLNNVANLQRAILVEVDTAIARFHADAEASAQSEGESSSSSSEDGLNVSRGLPPLATKMFEAVYARTDKITQAERDRLSEASGVPPRSVTIWFQNRRNRPRRTTKVKTEAQAEDISLRATPLLPSSPVATSPPLVGRKRKAGLYDDEVGVRMPSDDPRQRRRLSISTDLSLSPPRHHSGSSSSSSSMTASSNDSLYSWSQEAAERLRNVSWDTNFSSTYDDRTTEDDVSEQKKGEEKDKGKGTSLIDSPVLSEVEMPMLFDSRGNVQLGFADLQLDLGYLKERLSGAAGPSFTIAQPGGLSPDDAESEPAMGTSETSQQSSASSSRLSPTSPLLMATLLNQATISVPNELRRASVNGKWTFDASKMLEGAGDEWFVKLDVPTPSTSSSSPSSVASPQTPSRDLFNFDLESLQMHDIVQANIKTYDCTYNESTPTPTPTAHQFCDAAKEPCQLSGLKPEDDDISMEISSQ</sequence>
<evidence type="ECO:0000313" key="8">
    <source>
        <dbReference type="EMBL" id="PWN87708.1"/>
    </source>
</evidence>
<evidence type="ECO:0000256" key="6">
    <source>
        <dbReference type="SAM" id="MobiDB-lite"/>
    </source>
</evidence>
<protein>
    <recommendedName>
        <fullName evidence="7">Homeobox domain-containing protein</fullName>
    </recommendedName>
</protein>
<dbReference type="OrthoDB" id="6159439at2759"/>
<keyword evidence="3 4" id="KW-0539">Nucleus</keyword>
<dbReference type="InterPro" id="IPR009057">
    <property type="entry name" value="Homeodomain-like_sf"/>
</dbReference>
<dbReference type="CDD" id="cd00086">
    <property type="entry name" value="homeodomain"/>
    <property type="match status" value="1"/>
</dbReference>
<evidence type="ECO:0000256" key="2">
    <source>
        <dbReference type="ARBA" id="ARBA00023155"/>
    </source>
</evidence>
<dbReference type="SMART" id="SM00389">
    <property type="entry name" value="HOX"/>
    <property type="match status" value="1"/>
</dbReference>
<feature type="DNA-binding region" description="Homeobox" evidence="4">
    <location>
        <begin position="174"/>
        <end position="216"/>
    </location>
</feature>
<dbReference type="Pfam" id="PF00046">
    <property type="entry name" value="Homeodomain"/>
    <property type="match status" value="1"/>
</dbReference>
<evidence type="ECO:0000256" key="1">
    <source>
        <dbReference type="ARBA" id="ARBA00023125"/>
    </source>
</evidence>
<evidence type="ECO:0000256" key="5">
    <source>
        <dbReference type="RuleBase" id="RU000682"/>
    </source>
</evidence>
<dbReference type="PROSITE" id="PS50071">
    <property type="entry name" value="HOMEOBOX_2"/>
    <property type="match status" value="1"/>
</dbReference>
<dbReference type="GO" id="GO:0005634">
    <property type="term" value="C:nucleus"/>
    <property type="evidence" value="ECO:0007669"/>
    <property type="project" value="UniProtKB-SubCell"/>
</dbReference>
<evidence type="ECO:0000313" key="9">
    <source>
        <dbReference type="Proteomes" id="UP000245768"/>
    </source>
</evidence>
<comment type="subcellular location">
    <subcellularLocation>
        <location evidence="4 5">Nucleus</location>
    </subcellularLocation>
</comment>
<keyword evidence="9" id="KW-1185">Reference proteome</keyword>
<evidence type="ECO:0000259" key="7">
    <source>
        <dbReference type="PROSITE" id="PS50071"/>
    </source>
</evidence>
<keyword evidence="1 4" id="KW-0238">DNA-binding</keyword>
<dbReference type="InterPro" id="IPR017970">
    <property type="entry name" value="Homeobox_CS"/>
</dbReference>
<dbReference type="STRING" id="215250.A0A316YGH6"/>